<dbReference type="GO" id="GO:0004177">
    <property type="term" value="F:aminopeptidase activity"/>
    <property type="evidence" value="ECO:0007669"/>
    <property type="project" value="UniProtKB-ARBA"/>
</dbReference>
<gene>
    <name evidence="7" type="ORF">SMSP2_01908</name>
</gene>
<dbReference type="InterPro" id="IPR050659">
    <property type="entry name" value="Peptidase_M24B"/>
</dbReference>
<dbReference type="EC" id="3.4.-.-" evidence="7"/>
<name>A0A1Q2MFV0_9BACT</name>
<dbReference type="Pfam" id="PF01321">
    <property type="entry name" value="Creatinase_N"/>
    <property type="match status" value="1"/>
</dbReference>
<evidence type="ECO:0000256" key="1">
    <source>
        <dbReference type="ARBA" id="ARBA00022670"/>
    </source>
</evidence>
<dbReference type="KEGG" id="pbas:SMSP2_01908"/>
<reference evidence="8" key="1">
    <citation type="submission" date="2017-02" db="EMBL/GenBank/DDBJ databases">
        <title>Comparative genomics and description of representatives of a novel lineage of planctomycetes thriving in anoxic sediments.</title>
        <authorList>
            <person name="Spring S."/>
            <person name="Bunk B."/>
            <person name="Sproer C."/>
        </authorList>
    </citation>
    <scope>NUCLEOTIDE SEQUENCE [LARGE SCALE GENOMIC DNA]</scope>
    <source>
        <strain evidence="8">SM-Chi-D1</strain>
    </source>
</reference>
<dbReference type="InterPro" id="IPR029149">
    <property type="entry name" value="Creatin/AminoP/Spt16_N"/>
</dbReference>
<dbReference type="GO" id="GO:0046872">
    <property type="term" value="F:metal ion binding"/>
    <property type="evidence" value="ECO:0007669"/>
    <property type="project" value="UniProtKB-KW"/>
</dbReference>
<dbReference type="PROSITE" id="PS00491">
    <property type="entry name" value="PROLINE_PEPTIDASE"/>
    <property type="match status" value="1"/>
</dbReference>
<feature type="domain" description="Creatinase N-terminal" evidence="6">
    <location>
        <begin position="15"/>
        <end position="139"/>
    </location>
</feature>
<evidence type="ECO:0000256" key="4">
    <source>
        <dbReference type="ARBA" id="ARBA00023049"/>
    </source>
</evidence>
<evidence type="ECO:0000256" key="2">
    <source>
        <dbReference type="ARBA" id="ARBA00022723"/>
    </source>
</evidence>
<keyword evidence="1" id="KW-0645">Protease</keyword>
<dbReference type="SUPFAM" id="SSF55920">
    <property type="entry name" value="Creatinase/aminopeptidase"/>
    <property type="match status" value="1"/>
</dbReference>
<evidence type="ECO:0000256" key="3">
    <source>
        <dbReference type="ARBA" id="ARBA00022801"/>
    </source>
</evidence>
<evidence type="ECO:0000259" key="6">
    <source>
        <dbReference type="Pfam" id="PF01321"/>
    </source>
</evidence>
<dbReference type="Gene3D" id="3.40.350.10">
    <property type="entry name" value="Creatinase/prolidase N-terminal domain"/>
    <property type="match status" value="1"/>
</dbReference>
<dbReference type="OrthoDB" id="9806388at2"/>
<dbReference type="AlphaFoldDB" id="A0A1Q2MFV0"/>
<protein>
    <submittedName>
        <fullName evidence="7">Putative peptidase</fullName>
        <ecNumber evidence="7">3.4.-.-</ecNumber>
    </submittedName>
</protein>
<dbReference type="InterPro" id="IPR000994">
    <property type="entry name" value="Pept_M24"/>
</dbReference>
<feature type="domain" description="Peptidase M24" evidence="5">
    <location>
        <begin position="147"/>
        <end position="347"/>
    </location>
</feature>
<sequence length="368" mass="40053">MTMVIDKFDKILKDRCRSLAKAVSAKGYDAMLLTAASNVRYFTGFSGHDSWALVAGPRVYLVTDSRYTEQAQGECPACSIICRKGSIIDEIAKILARCRSVESLAVEEDIPLKACNGLKKKTKVRIRPVSGVIEKLRMIKSEPEVESIVKASEIAVKAVSNALKTIRVGMAESELAGRIEFEMRILVSSASFDTIVAFGANGSRPHHFPGQTKLRKNDVILIDFGAVFNGYCSDMTRCYAVGRVSTEYRKAYEAVKSAQAAGIAAIEAGLSMEVPDSAAREQIKTAGFPQYGHGTGHGLGLDVHEFPAITRLCKQKLEAGQVLTVEPGIYLPGQFGIRIEDDILVTETGCRVLTRDADKSPELEVLDI</sequence>
<keyword evidence="3 7" id="KW-0378">Hydrolase</keyword>
<dbReference type="InterPro" id="IPR000587">
    <property type="entry name" value="Creatinase_N"/>
</dbReference>
<dbReference type="RefSeq" id="WP_146683699.1">
    <property type="nucleotide sequence ID" value="NZ_CP019646.1"/>
</dbReference>
<dbReference type="SUPFAM" id="SSF53092">
    <property type="entry name" value="Creatinase/prolidase N-terminal domain"/>
    <property type="match status" value="1"/>
</dbReference>
<evidence type="ECO:0000259" key="5">
    <source>
        <dbReference type="Pfam" id="PF00557"/>
    </source>
</evidence>
<dbReference type="PRINTS" id="PR00599">
    <property type="entry name" value="MAPEPTIDASE"/>
</dbReference>
<dbReference type="GO" id="GO:0006508">
    <property type="term" value="P:proteolysis"/>
    <property type="evidence" value="ECO:0007669"/>
    <property type="project" value="UniProtKB-KW"/>
</dbReference>
<organism evidence="7 8">
    <name type="scientific">Limihaloglobus sulfuriphilus</name>
    <dbReference type="NCBI Taxonomy" id="1851148"/>
    <lineage>
        <taxon>Bacteria</taxon>
        <taxon>Pseudomonadati</taxon>
        <taxon>Planctomycetota</taxon>
        <taxon>Phycisphaerae</taxon>
        <taxon>Sedimentisphaerales</taxon>
        <taxon>Sedimentisphaeraceae</taxon>
        <taxon>Limihaloglobus</taxon>
    </lineage>
</organism>
<dbReference type="InterPro" id="IPR001131">
    <property type="entry name" value="Peptidase_M24B_aminopep-P_CS"/>
</dbReference>
<dbReference type="PANTHER" id="PTHR46112">
    <property type="entry name" value="AMINOPEPTIDASE"/>
    <property type="match status" value="1"/>
</dbReference>
<dbReference type="InterPro" id="IPR001714">
    <property type="entry name" value="Pept_M24_MAP"/>
</dbReference>
<dbReference type="Gene3D" id="3.90.230.10">
    <property type="entry name" value="Creatinase/methionine aminopeptidase superfamily"/>
    <property type="match status" value="1"/>
</dbReference>
<keyword evidence="4" id="KW-0482">Metalloprotease</keyword>
<dbReference type="STRING" id="1851148.SMSP2_01908"/>
<dbReference type="Pfam" id="PF00557">
    <property type="entry name" value="Peptidase_M24"/>
    <property type="match status" value="1"/>
</dbReference>
<dbReference type="InterPro" id="IPR036005">
    <property type="entry name" value="Creatinase/aminopeptidase-like"/>
</dbReference>
<keyword evidence="8" id="KW-1185">Reference proteome</keyword>
<evidence type="ECO:0000313" key="8">
    <source>
        <dbReference type="Proteomes" id="UP000188181"/>
    </source>
</evidence>
<dbReference type="EMBL" id="CP019646">
    <property type="protein sequence ID" value="AQQ71534.1"/>
    <property type="molecule type" value="Genomic_DNA"/>
</dbReference>
<keyword evidence="2" id="KW-0479">Metal-binding</keyword>
<dbReference type="GO" id="GO:0008235">
    <property type="term" value="F:metalloexopeptidase activity"/>
    <property type="evidence" value="ECO:0007669"/>
    <property type="project" value="UniProtKB-ARBA"/>
</dbReference>
<dbReference type="Proteomes" id="UP000188181">
    <property type="component" value="Chromosome"/>
</dbReference>
<proteinExistence type="predicted"/>
<accession>A0A1Q2MFV0</accession>
<dbReference type="PANTHER" id="PTHR46112:SF3">
    <property type="entry name" value="AMINOPEPTIDASE YPDF"/>
    <property type="match status" value="1"/>
</dbReference>
<evidence type="ECO:0000313" key="7">
    <source>
        <dbReference type="EMBL" id="AQQ71534.1"/>
    </source>
</evidence>